<dbReference type="SUPFAM" id="SSF52540">
    <property type="entry name" value="P-loop containing nucleoside triphosphate hydrolases"/>
    <property type="match status" value="1"/>
</dbReference>
<dbReference type="PROSITE" id="PS50096">
    <property type="entry name" value="IQ"/>
    <property type="match status" value="1"/>
</dbReference>
<keyword evidence="7" id="KW-0175">Coiled coil</keyword>
<proteinExistence type="inferred from homology"/>
<dbReference type="GO" id="GO:0016459">
    <property type="term" value="C:myosin complex"/>
    <property type="evidence" value="ECO:0007669"/>
    <property type="project" value="UniProtKB-KW"/>
</dbReference>
<keyword evidence="1" id="KW-0547">Nucleotide-binding</keyword>
<evidence type="ECO:0000256" key="1">
    <source>
        <dbReference type="ARBA" id="ARBA00022741"/>
    </source>
</evidence>
<dbReference type="SMART" id="SM00242">
    <property type="entry name" value="MYSc"/>
    <property type="match status" value="1"/>
</dbReference>
<keyword evidence="3 6" id="KW-0518">Myosin</keyword>
<dbReference type="GO" id="GO:0051015">
    <property type="term" value="F:actin filament binding"/>
    <property type="evidence" value="ECO:0007669"/>
    <property type="project" value="TreeGrafter"/>
</dbReference>
<dbReference type="GO" id="GO:0005524">
    <property type="term" value="F:ATP binding"/>
    <property type="evidence" value="ECO:0007669"/>
    <property type="project" value="UniProtKB-KW"/>
</dbReference>
<keyword evidence="2" id="KW-0067">ATP-binding</keyword>
<dbReference type="InterPro" id="IPR000048">
    <property type="entry name" value="IQ_motif_EF-hand-BS"/>
</dbReference>
<keyword evidence="5 6" id="KW-0009">Actin-binding</keyword>
<dbReference type="GO" id="GO:0005886">
    <property type="term" value="C:plasma membrane"/>
    <property type="evidence" value="ECO:0007669"/>
    <property type="project" value="TreeGrafter"/>
</dbReference>
<evidence type="ECO:0000256" key="4">
    <source>
        <dbReference type="ARBA" id="ARBA00023175"/>
    </source>
</evidence>
<dbReference type="Gene3D" id="3.40.850.10">
    <property type="entry name" value="Kinesin motor domain"/>
    <property type="match status" value="2"/>
</dbReference>
<keyword evidence="4" id="KW-0505">Motor protein</keyword>
<accession>A0AAF5I0A6</accession>
<dbReference type="AlphaFoldDB" id="A0AAF5I0A6"/>
<feature type="region of interest" description="Actin-binding" evidence="6">
    <location>
        <begin position="584"/>
        <end position="606"/>
    </location>
</feature>
<comment type="caution">
    <text evidence="6">Lacks conserved residue(s) required for the propagation of feature annotation.</text>
</comment>
<comment type="similarity">
    <text evidence="6">Belongs to the TRAFAC class myosin-kinesin ATPase superfamily. Myosin family.</text>
</comment>
<protein>
    <submittedName>
        <fullName evidence="10">Myosin motor domain-containing protein</fullName>
    </submittedName>
</protein>
<dbReference type="Gene3D" id="1.20.58.530">
    <property type="match status" value="1"/>
</dbReference>
<reference evidence="10" key="1">
    <citation type="submission" date="2024-02" db="UniProtKB">
        <authorList>
            <consortium name="WormBaseParasite"/>
        </authorList>
    </citation>
    <scope>IDENTIFICATION</scope>
</reference>
<evidence type="ECO:0000259" key="8">
    <source>
        <dbReference type="PROSITE" id="PS51456"/>
    </source>
</evidence>
<dbReference type="Gene3D" id="1.20.120.720">
    <property type="entry name" value="Myosin VI head, motor domain, U50 subdomain"/>
    <property type="match status" value="1"/>
</dbReference>
<dbReference type="Pfam" id="PF00612">
    <property type="entry name" value="IQ"/>
    <property type="match status" value="1"/>
</dbReference>
<evidence type="ECO:0000313" key="9">
    <source>
        <dbReference type="Proteomes" id="UP000035681"/>
    </source>
</evidence>
<dbReference type="InterPro" id="IPR036961">
    <property type="entry name" value="Kinesin_motor_dom_sf"/>
</dbReference>
<dbReference type="Gene3D" id="1.10.10.820">
    <property type="match status" value="1"/>
</dbReference>
<name>A0AAF5I0A6_STRER</name>
<dbReference type="GO" id="GO:0000146">
    <property type="term" value="F:microfilament motor activity"/>
    <property type="evidence" value="ECO:0007669"/>
    <property type="project" value="TreeGrafter"/>
</dbReference>
<keyword evidence="9" id="KW-1185">Reference proteome</keyword>
<feature type="coiled-coil region" evidence="7">
    <location>
        <begin position="807"/>
        <end position="855"/>
    </location>
</feature>
<dbReference type="GO" id="GO:0030048">
    <property type="term" value="P:actin filament-based movement"/>
    <property type="evidence" value="ECO:0007669"/>
    <property type="project" value="TreeGrafter"/>
</dbReference>
<evidence type="ECO:0000256" key="5">
    <source>
        <dbReference type="ARBA" id="ARBA00023203"/>
    </source>
</evidence>
<dbReference type="PANTHER" id="PTHR13140:SF745">
    <property type="entry name" value="UNCONVENTIONAL MYOSIN-VI"/>
    <property type="match status" value="1"/>
</dbReference>
<dbReference type="SMART" id="SM00015">
    <property type="entry name" value="IQ"/>
    <property type="match status" value="1"/>
</dbReference>
<evidence type="ECO:0000256" key="2">
    <source>
        <dbReference type="ARBA" id="ARBA00022840"/>
    </source>
</evidence>
<sequence length="932" mass="110249">MNKDSIISLALDDCKFLVPDKEKGFTIGIFDSILNDKTVQLKLKENNEIKQFQISQIYIPNFECINDFDDICTMDSVNLATLFCNIRDRFFKNKIYTYISNILIAINPYKQVPDLYTEEIKMKYHSKSFSSLPAHIYSIVNKALNDIKISNKNQTIIISGESGSESFGNAMTIRNKNSSRFGKYTIINFDNQYKIIGGKVLYYLLERSRIIYQSKYERNYHIFYQLISGINDKWREEFNIQKIEQFDYLSKGYQYFLSYENNCIIDDVYDYNKLINALKEIGYNNDNIKEIFKILSGILHLGNIKFNQTTNDGEYEIENEEPLKQVSILFGFDKNLLKNALKYRKIYVTGSTFEKDSISIQLKNTEIINARDALAKKIYIKLFDSIVLSINDTIMITSNEYHSLSVLDIAGFEFYKKNCFEQFCINYSNEKLQNFFNKIIFINEQKLYEEENIDVEEVFFKDNSECLQLLDSKYYGIFTLLNEESYLPQPLPTHFTESVYKKNSTNKCLTTDNDGFLIHHYANDVFYDTKNFIEKNNDNLHSSLEDFLQKSTNIYFRKLFFPTNTKKCSKLNSPTISSTFKHQLEELLKELEYSGIHFIKCIKPNDFDKSNIFDADKVSKQLEYLGINNVLLLQNSGYPYKIDIDELYQRYIVNFNYWIKNLERKSFLTSLLNAIKVDKQNYKFVTSLKHKAAIIIQANVKGFLLRKKVKKIQKIYSDICNFSKILDKEIEFIRSFNSTKKSDLWKQANHIFVLIINTKECCKELNYKKIRFLLRDRSEISSKILNLSITIKNLKLEQESIDEKFNLKNIENQVPKIFEERQKLAKKYKQMKDVVKKLKNQKEDYIHNINDNELLDIIEVEEKLNEKVEVVLEKIPKLNEIQLFNDKELKKMSFQNLKINLGTLVNKEKKEQCKEEMERRYDQLKKWKKIQK</sequence>
<dbReference type="PANTHER" id="PTHR13140">
    <property type="entry name" value="MYOSIN"/>
    <property type="match status" value="1"/>
</dbReference>
<dbReference type="WBParaSite" id="TCONS_00006771.p1">
    <property type="protein sequence ID" value="TCONS_00006771.p1"/>
    <property type="gene ID" value="XLOC_004890"/>
</dbReference>
<evidence type="ECO:0000256" key="7">
    <source>
        <dbReference type="SAM" id="Coils"/>
    </source>
</evidence>
<dbReference type="PRINTS" id="PR00193">
    <property type="entry name" value="MYOSINHEAVY"/>
</dbReference>
<organism evidence="9 10">
    <name type="scientific">Strongyloides stercoralis</name>
    <name type="common">Threadworm</name>
    <dbReference type="NCBI Taxonomy" id="6248"/>
    <lineage>
        <taxon>Eukaryota</taxon>
        <taxon>Metazoa</taxon>
        <taxon>Ecdysozoa</taxon>
        <taxon>Nematoda</taxon>
        <taxon>Chromadorea</taxon>
        <taxon>Rhabditida</taxon>
        <taxon>Tylenchina</taxon>
        <taxon>Panagrolaimomorpha</taxon>
        <taxon>Strongyloidoidea</taxon>
        <taxon>Strongyloididae</taxon>
        <taxon>Strongyloides</taxon>
    </lineage>
</organism>
<dbReference type="InterPro" id="IPR001609">
    <property type="entry name" value="Myosin_head_motor_dom-like"/>
</dbReference>
<feature type="domain" description="Myosin motor" evidence="8">
    <location>
        <begin position="66"/>
        <end position="710"/>
    </location>
</feature>
<evidence type="ECO:0000256" key="6">
    <source>
        <dbReference type="PROSITE-ProRule" id="PRU00782"/>
    </source>
</evidence>
<dbReference type="Pfam" id="PF00063">
    <property type="entry name" value="Myosin_head"/>
    <property type="match status" value="2"/>
</dbReference>
<evidence type="ECO:0000256" key="3">
    <source>
        <dbReference type="ARBA" id="ARBA00023123"/>
    </source>
</evidence>
<dbReference type="Proteomes" id="UP000035681">
    <property type="component" value="Unplaced"/>
</dbReference>
<dbReference type="GO" id="GO:0030139">
    <property type="term" value="C:endocytic vesicle"/>
    <property type="evidence" value="ECO:0007669"/>
    <property type="project" value="TreeGrafter"/>
</dbReference>
<evidence type="ECO:0000313" key="10">
    <source>
        <dbReference type="WBParaSite" id="TCONS_00006771.p1"/>
    </source>
</evidence>
<dbReference type="GO" id="GO:0007015">
    <property type="term" value="P:actin filament organization"/>
    <property type="evidence" value="ECO:0007669"/>
    <property type="project" value="TreeGrafter"/>
</dbReference>
<dbReference type="PROSITE" id="PS51456">
    <property type="entry name" value="MYOSIN_MOTOR"/>
    <property type="match status" value="1"/>
</dbReference>
<dbReference type="InterPro" id="IPR027417">
    <property type="entry name" value="P-loop_NTPase"/>
</dbReference>